<dbReference type="EMBL" id="JBHUHY010000028">
    <property type="protein sequence ID" value="MFD2188692.1"/>
    <property type="molecule type" value="Genomic_DNA"/>
</dbReference>
<sequence>MKNYFKDFIKNIIPVLLGVLIALWINNWNETKKDKEYINNFYSSLKKELGDTSKEITVRTPYQKILLDSLEFYSNNETIALLDVIEKAGGINGPLIKLNYWNALSNSKIELIKYNKLSILADIEEGNELLKYKRNKLVDFVYSNLTETGKKEKVILKIMMEELIRTQIEIQKDIQKILNE</sequence>
<dbReference type="Proteomes" id="UP001597344">
    <property type="component" value="Unassembled WGS sequence"/>
</dbReference>
<keyword evidence="2" id="KW-1185">Reference proteome</keyword>
<organism evidence="1 2">
    <name type="scientific">Aquimarina celericrescens</name>
    <dbReference type="NCBI Taxonomy" id="1964542"/>
    <lineage>
        <taxon>Bacteria</taxon>
        <taxon>Pseudomonadati</taxon>
        <taxon>Bacteroidota</taxon>
        <taxon>Flavobacteriia</taxon>
        <taxon>Flavobacteriales</taxon>
        <taxon>Flavobacteriaceae</taxon>
        <taxon>Aquimarina</taxon>
    </lineage>
</organism>
<dbReference type="InterPro" id="IPR045749">
    <property type="entry name" value="DUF6090"/>
</dbReference>
<proteinExistence type="predicted"/>
<accession>A0ABW5B2V6</accession>
<dbReference type="RefSeq" id="WP_378321719.1">
    <property type="nucleotide sequence ID" value="NZ_JBHUHY010000028.1"/>
</dbReference>
<comment type="caution">
    <text evidence="1">The sequence shown here is derived from an EMBL/GenBank/DDBJ whole genome shotgun (WGS) entry which is preliminary data.</text>
</comment>
<protein>
    <submittedName>
        <fullName evidence="1">DUF6090 family protein</fullName>
    </submittedName>
</protein>
<dbReference type="Pfam" id="PF19578">
    <property type="entry name" value="DUF6090"/>
    <property type="match status" value="1"/>
</dbReference>
<evidence type="ECO:0000313" key="2">
    <source>
        <dbReference type="Proteomes" id="UP001597344"/>
    </source>
</evidence>
<evidence type="ECO:0000313" key="1">
    <source>
        <dbReference type="EMBL" id="MFD2188692.1"/>
    </source>
</evidence>
<gene>
    <name evidence="1" type="ORF">ACFSJT_17955</name>
</gene>
<reference evidence="2" key="1">
    <citation type="journal article" date="2019" name="Int. J. Syst. Evol. Microbiol.">
        <title>The Global Catalogue of Microorganisms (GCM) 10K type strain sequencing project: providing services to taxonomists for standard genome sequencing and annotation.</title>
        <authorList>
            <consortium name="The Broad Institute Genomics Platform"/>
            <consortium name="The Broad Institute Genome Sequencing Center for Infectious Disease"/>
            <person name="Wu L."/>
            <person name="Ma J."/>
        </authorList>
    </citation>
    <scope>NUCLEOTIDE SEQUENCE [LARGE SCALE GENOMIC DNA]</scope>
    <source>
        <strain evidence="2">DT92</strain>
    </source>
</reference>
<name>A0ABW5B2V6_9FLAO</name>